<feature type="non-terminal residue" evidence="1">
    <location>
        <position position="1"/>
    </location>
</feature>
<protein>
    <submittedName>
        <fullName evidence="1">Uncharacterized protein</fullName>
    </submittedName>
</protein>
<evidence type="ECO:0000313" key="1">
    <source>
        <dbReference type="EMBL" id="EYA11974.1"/>
    </source>
</evidence>
<sequence length="436" mass="48147">CDGLKTEQELLDLAAVIKPEEIGTKGIPMASGAISLNFTGGIATVDANMKRVMSTLCAKVVKSKGVVVGPSDFTFKVHGVSLKEGYCFKDECKDTGVDQVWNSTSKSQDEEVSLGYFYQSKAFQVEVVSQSAGQSRTIEIPLEKAQTRNKKYVLKIHPKPASEGKGEFTVTVEAWDAIEADVDFEELALKKDLSADKFEIHDNEMWLLTNNHYETDFGSPKDWFVLKEGTEIVDVKLENLVDEEKRGIVLKESGVVCATSRLNQTDLLGKIVVTVKDKKGVIHIASYTTRIPSCYLRWRDEYTWNTGGVPCCKVVDGVLVYTGMDTGGKGDEFSYTGNWTLGYDSERFSVADVGVLESSGETPENGLLYYDKDGARVAITDAAFGSKLGTSGHFVISLKCKKKDSYYGYVKFKLKRATDGLLVTQVLKIKFDFPTE</sequence>
<comment type="caution">
    <text evidence="1">The sequence shown here is derived from an EMBL/GenBank/DDBJ whole genome shotgun (WGS) entry which is preliminary data.</text>
</comment>
<name>A0AAN4MXV4_BACFG</name>
<organism evidence="1 2">
    <name type="scientific">Bacteroides fragilis str. 1007-1-F #10</name>
    <dbReference type="NCBI Taxonomy" id="1339295"/>
    <lineage>
        <taxon>Bacteria</taxon>
        <taxon>Pseudomonadati</taxon>
        <taxon>Bacteroidota</taxon>
        <taxon>Bacteroidia</taxon>
        <taxon>Bacteroidales</taxon>
        <taxon>Bacteroidaceae</taxon>
        <taxon>Bacteroides</taxon>
    </lineage>
</organism>
<dbReference type="AlphaFoldDB" id="A0AAN4MXV4"/>
<dbReference type="Proteomes" id="UP000022433">
    <property type="component" value="Unassembled WGS sequence"/>
</dbReference>
<reference evidence="1 2" key="1">
    <citation type="submission" date="2014-02" db="EMBL/GenBank/DDBJ databases">
        <authorList>
            <person name="Sears C."/>
            <person name="Carroll K."/>
            <person name="Sack B.R."/>
            <person name="Qadri F."/>
            <person name="Myers L.L."/>
            <person name="Chung G.-T."/>
            <person name="Escheverria P."/>
            <person name="Fraser C.M."/>
            <person name="Sadzewicz L."/>
            <person name="Shefchek K.A."/>
            <person name="Tallon L."/>
            <person name="Das S.P."/>
            <person name="Daugherty S."/>
            <person name="Mongodin E.F."/>
        </authorList>
    </citation>
    <scope>NUCLEOTIDE SEQUENCE [LARGE SCALE GENOMIC DNA]</scope>
    <source>
        <strain evidence="1 2">1007-1-F #10</strain>
    </source>
</reference>
<dbReference type="RefSeq" id="WP_032534778.1">
    <property type="nucleotide sequence ID" value="NZ_JGEA01000068.1"/>
</dbReference>
<evidence type="ECO:0000313" key="2">
    <source>
        <dbReference type="Proteomes" id="UP000022433"/>
    </source>
</evidence>
<accession>A0AAN4MXV4</accession>
<dbReference type="EMBL" id="JGEA01000068">
    <property type="protein sequence ID" value="EYA11974.1"/>
    <property type="molecule type" value="Genomic_DNA"/>
</dbReference>
<proteinExistence type="predicted"/>
<gene>
    <name evidence="1" type="ORF">M104_4997</name>
</gene>